<name>A0A0D8XWD0_DICVI</name>
<dbReference type="AlphaFoldDB" id="A0A0D8XWD0"/>
<dbReference type="Proteomes" id="UP000053766">
    <property type="component" value="Unassembled WGS sequence"/>
</dbReference>
<keyword evidence="2" id="KW-1185">Reference proteome</keyword>
<reference evidence="2" key="2">
    <citation type="journal article" date="2016" name="Sci. Rep.">
        <title>Dictyocaulus viviparus genome, variome and transcriptome elucidate lungworm biology and support future intervention.</title>
        <authorList>
            <person name="McNulty S.N."/>
            <person name="Strube C."/>
            <person name="Rosa B.A."/>
            <person name="Martin J.C."/>
            <person name="Tyagi R."/>
            <person name="Choi Y.J."/>
            <person name="Wang Q."/>
            <person name="Hallsworth Pepin K."/>
            <person name="Zhang X."/>
            <person name="Ozersky P."/>
            <person name="Wilson R.K."/>
            <person name="Sternberg P.W."/>
            <person name="Gasser R.B."/>
            <person name="Mitreva M."/>
        </authorList>
    </citation>
    <scope>NUCLEOTIDE SEQUENCE [LARGE SCALE GENOMIC DNA]</scope>
    <source>
        <strain evidence="2">HannoverDv2000</strain>
    </source>
</reference>
<evidence type="ECO:0000313" key="1">
    <source>
        <dbReference type="EMBL" id="KJH48122.1"/>
    </source>
</evidence>
<accession>A0A0D8XWD0</accession>
<organism evidence="1 2">
    <name type="scientific">Dictyocaulus viviparus</name>
    <name type="common">Bovine lungworm</name>
    <dbReference type="NCBI Taxonomy" id="29172"/>
    <lineage>
        <taxon>Eukaryota</taxon>
        <taxon>Metazoa</taxon>
        <taxon>Ecdysozoa</taxon>
        <taxon>Nematoda</taxon>
        <taxon>Chromadorea</taxon>
        <taxon>Rhabditida</taxon>
        <taxon>Rhabditina</taxon>
        <taxon>Rhabditomorpha</taxon>
        <taxon>Strongyloidea</taxon>
        <taxon>Metastrongylidae</taxon>
        <taxon>Dictyocaulus</taxon>
    </lineage>
</organism>
<gene>
    <name evidence="1" type="ORF">DICVIV_05776</name>
</gene>
<dbReference type="EMBL" id="KN716279">
    <property type="protein sequence ID" value="KJH48122.1"/>
    <property type="molecule type" value="Genomic_DNA"/>
</dbReference>
<protein>
    <submittedName>
        <fullName evidence="1">Uncharacterized protein</fullName>
    </submittedName>
</protein>
<reference evidence="1 2" key="1">
    <citation type="submission" date="2013-11" db="EMBL/GenBank/DDBJ databases">
        <title>Draft genome of the bovine lungworm Dictyocaulus viviparus.</title>
        <authorList>
            <person name="Mitreva M."/>
        </authorList>
    </citation>
    <scope>NUCLEOTIDE SEQUENCE [LARGE SCALE GENOMIC DNA]</scope>
    <source>
        <strain evidence="1 2">HannoverDv2000</strain>
    </source>
</reference>
<evidence type="ECO:0000313" key="2">
    <source>
        <dbReference type="Proteomes" id="UP000053766"/>
    </source>
</evidence>
<proteinExistence type="predicted"/>
<sequence length="196" mass="22676">MPIDKYKPNFIHSMKCSNCNGHGIDVVVKTTKKCHQTMKSLVGISFRIKMKTIDARKLGKRLRVKKKFTHEISTRLSQTTFNKFSFVFKASINPKGLVIHSNPRSYEASKTKRKSKAFRQEKKQSNRVLSYIFSSEDYCMPREEMRNVSGFIRDFENSVASVFQMKSMSYSSFSTAHLRRDPQISQVTLTPNITKD</sequence>